<dbReference type="PANTHER" id="PTHR42749">
    <property type="entry name" value="CELL SHAPE-DETERMINING PROTEIN MREB"/>
    <property type="match status" value="1"/>
</dbReference>
<dbReference type="GO" id="GO:0008360">
    <property type="term" value="P:regulation of cell shape"/>
    <property type="evidence" value="ECO:0007669"/>
    <property type="project" value="UniProtKB-UniRule"/>
</dbReference>
<sequence>MKKFMGNILGVFSDDLGIDLGTSNTLIYMKNKGIILREPSVVTISSKTKELFEVGEKAKHMIGRTPNIYETIRPLRNGVIADYEVTEKMLRCFYKRIKSGTIFNKPRVIICVPAGITQVEKRAVIEVTREAGAREAYLIEEPMASAIGIGINIFEPEGSMIVDIGGGTSELAVVSLGGVVKKSSFRVAGDRFDMAIVDYVRQKHNLLIGEKSAEDIKIKIGTVDPDAEELQIDVSGKYVLNGLPKDITLTSSELVETLSALVQEIIEEIRIIFEKTPPELAADIKKKGIYISGGGALLRGIDKKIASGLNLKVTVAEDPLNAVINGIGVLLNDFSTYSRVLVSTETEY</sequence>
<reference evidence="8 10" key="2">
    <citation type="submission" date="2017-11" db="EMBL/GenBank/DDBJ databases">
        <title>Genome sequencing of Fusobacterium periodonticum KCOM 2555.</title>
        <authorList>
            <person name="Kook J.-K."/>
            <person name="Park S.-N."/>
            <person name="Lim Y.K."/>
        </authorList>
    </citation>
    <scope>NUCLEOTIDE SEQUENCE [LARGE SCALE GENOMIC DNA]</scope>
    <source>
        <strain evidence="8 10">KCOM 2555</strain>
    </source>
</reference>
<dbReference type="InterPro" id="IPR043129">
    <property type="entry name" value="ATPase_NBD"/>
</dbReference>
<dbReference type="InterPro" id="IPR004753">
    <property type="entry name" value="MreB"/>
</dbReference>
<evidence type="ECO:0000256" key="6">
    <source>
        <dbReference type="HAMAP-Rule" id="MF_02207"/>
    </source>
</evidence>
<dbReference type="SUPFAM" id="SSF53067">
    <property type="entry name" value="Actin-like ATPase domain"/>
    <property type="match status" value="2"/>
</dbReference>
<comment type="subunit">
    <text evidence="6">Forms polymers.</text>
</comment>
<keyword evidence="3 6" id="KW-0067">ATP-binding</keyword>
<gene>
    <name evidence="6" type="primary">mreB</name>
    <name evidence="7" type="ORF">CTM72_00895</name>
    <name evidence="8" type="ORF">CTM98_08210</name>
</gene>
<comment type="caution">
    <text evidence="6">Lacks conserved residue(s) required for the propagation of feature annotation.</text>
</comment>
<dbReference type="HAMAP" id="MF_02207">
    <property type="entry name" value="MreB"/>
    <property type="match status" value="1"/>
</dbReference>
<comment type="similarity">
    <text evidence="5 6">Belongs to the FtsA/MreB family.</text>
</comment>
<evidence type="ECO:0000313" key="9">
    <source>
        <dbReference type="Proteomes" id="UP000230056"/>
    </source>
</evidence>
<evidence type="ECO:0000313" key="7">
    <source>
        <dbReference type="EMBL" id="ATV58421.1"/>
    </source>
</evidence>
<dbReference type="PRINTS" id="PR01652">
    <property type="entry name" value="SHAPEPROTEIN"/>
</dbReference>
<dbReference type="Pfam" id="PF06723">
    <property type="entry name" value="MreB_Mbl"/>
    <property type="match status" value="1"/>
</dbReference>
<protein>
    <recommendedName>
        <fullName evidence="6">Cell shape-determining protein MreB</fullName>
    </recommendedName>
</protein>
<dbReference type="Proteomes" id="UP000230781">
    <property type="component" value="Chromosome"/>
</dbReference>
<dbReference type="GO" id="GO:0005737">
    <property type="term" value="C:cytoplasm"/>
    <property type="evidence" value="ECO:0007669"/>
    <property type="project" value="UniProtKB-SubCell"/>
</dbReference>
<dbReference type="GO" id="GO:0000902">
    <property type="term" value="P:cell morphogenesis"/>
    <property type="evidence" value="ECO:0007669"/>
    <property type="project" value="InterPro"/>
</dbReference>
<feature type="binding site" evidence="6">
    <location>
        <begin position="166"/>
        <end position="168"/>
    </location>
    <ligand>
        <name>ATP</name>
        <dbReference type="ChEBI" id="CHEBI:30616"/>
    </ligand>
</feature>
<dbReference type="AlphaFoldDB" id="A0A2D3PSG9"/>
<keyword evidence="1 6" id="KW-0963">Cytoplasm</keyword>
<evidence type="ECO:0000256" key="3">
    <source>
        <dbReference type="ARBA" id="ARBA00022840"/>
    </source>
</evidence>
<accession>A0A2D3PSG9</accession>
<dbReference type="EMBL" id="CP024704">
    <property type="protein sequence ID" value="ATV70633.1"/>
    <property type="molecule type" value="Genomic_DNA"/>
</dbReference>
<dbReference type="RefSeq" id="WP_100024148.1">
    <property type="nucleotide sequence ID" value="NZ_CAUUTF010000001.1"/>
</dbReference>
<dbReference type="PANTHER" id="PTHR42749:SF1">
    <property type="entry name" value="CELL SHAPE-DETERMINING PROTEIN MREB"/>
    <property type="match status" value="1"/>
</dbReference>
<feature type="binding site" evidence="6">
    <location>
        <begin position="214"/>
        <end position="217"/>
    </location>
    <ligand>
        <name>ATP</name>
        <dbReference type="ChEBI" id="CHEBI:30616"/>
    </ligand>
</feature>
<evidence type="ECO:0000256" key="2">
    <source>
        <dbReference type="ARBA" id="ARBA00022741"/>
    </source>
</evidence>
<feature type="binding site" evidence="6">
    <location>
        <begin position="294"/>
        <end position="297"/>
    </location>
    <ligand>
        <name>ATP</name>
        <dbReference type="ChEBI" id="CHEBI:30616"/>
    </ligand>
</feature>
<comment type="function">
    <text evidence="6">Forms membrane-associated dynamic filaments that are essential for cell shape determination. Acts by regulating cell wall synthesis and cell elongation, and thus cell shape. A feedback loop between cell geometry and MreB localization may maintain elongated cell shape by targeting cell wall growth to regions of negative cell wall curvature.</text>
</comment>
<comment type="subcellular location">
    <subcellularLocation>
        <location evidence="6">Cytoplasm</location>
    </subcellularLocation>
    <text evidence="6">Membrane-associated.</text>
</comment>
<keyword evidence="4 6" id="KW-0133">Cell shape</keyword>
<evidence type="ECO:0000256" key="1">
    <source>
        <dbReference type="ARBA" id="ARBA00022490"/>
    </source>
</evidence>
<evidence type="ECO:0000256" key="4">
    <source>
        <dbReference type="ARBA" id="ARBA00022960"/>
    </source>
</evidence>
<dbReference type="Proteomes" id="UP000230056">
    <property type="component" value="Chromosome"/>
</dbReference>
<dbReference type="InterPro" id="IPR056546">
    <property type="entry name" value="MreB_MamK-like"/>
</dbReference>
<evidence type="ECO:0000313" key="8">
    <source>
        <dbReference type="EMBL" id="ATV70633.1"/>
    </source>
</evidence>
<proteinExistence type="inferred from homology"/>
<dbReference type="Gene3D" id="3.30.420.40">
    <property type="match status" value="3"/>
</dbReference>
<dbReference type="NCBIfam" id="NF010539">
    <property type="entry name" value="PRK13927.1"/>
    <property type="match status" value="1"/>
</dbReference>
<name>A0A2D3PSG9_9FUSO</name>
<dbReference type="NCBIfam" id="TIGR00904">
    <property type="entry name" value="mreB"/>
    <property type="match status" value="1"/>
</dbReference>
<evidence type="ECO:0000256" key="5">
    <source>
        <dbReference type="ARBA" id="ARBA00023458"/>
    </source>
</evidence>
<evidence type="ECO:0000313" key="10">
    <source>
        <dbReference type="Proteomes" id="UP000230781"/>
    </source>
</evidence>
<keyword evidence="2 6" id="KW-0547">Nucleotide-binding</keyword>
<reference evidence="7 9" key="1">
    <citation type="submission" date="2017-11" db="EMBL/GenBank/DDBJ databases">
        <title>Genome sequencing of Fusobacterium periodonticum KCOM 1261.</title>
        <authorList>
            <person name="Kook J.-K."/>
            <person name="Park S.-N."/>
            <person name="Lim Y.K."/>
        </authorList>
    </citation>
    <scope>NUCLEOTIDE SEQUENCE [LARGE SCALE GENOMIC DNA]</scope>
    <source>
        <strain evidence="7 9">KCOM 1261</strain>
    </source>
</reference>
<dbReference type="EMBL" id="CP024699">
    <property type="protein sequence ID" value="ATV58421.1"/>
    <property type="molecule type" value="Genomic_DNA"/>
</dbReference>
<organism evidence="8 10">
    <name type="scientific">Fusobacterium pseudoperiodonticum</name>
    <dbReference type="NCBI Taxonomy" id="2663009"/>
    <lineage>
        <taxon>Bacteria</taxon>
        <taxon>Fusobacteriati</taxon>
        <taxon>Fusobacteriota</taxon>
        <taxon>Fusobacteriia</taxon>
        <taxon>Fusobacteriales</taxon>
        <taxon>Fusobacteriaceae</taxon>
        <taxon>Fusobacterium</taxon>
    </lineage>
</organism>
<dbReference type="CDD" id="cd10225">
    <property type="entry name" value="ASKHA_NBD_MreB-like"/>
    <property type="match status" value="1"/>
</dbReference>
<dbReference type="GO" id="GO:0005524">
    <property type="term" value="F:ATP binding"/>
    <property type="evidence" value="ECO:0007669"/>
    <property type="project" value="UniProtKB-KW"/>
</dbReference>